<evidence type="ECO:0000313" key="1">
    <source>
        <dbReference type="EMBL" id="MCD7453971.1"/>
    </source>
</evidence>
<sequence>SAASRSTILHMEWHDTASFHHLEEHNAAGIHCVEPCDALDDWNISIPTDYEDYSPKENGKTGLTRIIYRSWQRTTIAVLWPALHTSISVQPEACRTDSSVQPEACRIGILVLWAAQGTCKLGPSEKSNPNSTRNKRCKT</sequence>
<feature type="non-terminal residue" evidence="1">
    <location>
        <position position="1"/>
    </location>
</feature>
<reference evidence="1 2" key="1">
    <citation type="journal article" date="2021" name="BMC Genomics">
        <title>Datura genome reveals duplications of psychoactive alkaloid biosynthetic genes and high mutation rate following tissue culture.</title>
        <authorList>
            <person name="Rajewski A."/>
            <person name="Carter-House D."/>
            <person name="Stajich J."/>
            <person name="Litt A."/>
        </authorList>
    </citation>
    <scope>NUCLEOTIDE SEQUENCE [LARGE SCALE GENOMIC DNA]</scope>
    <source>
        <strain evidence="1">AR-01</strain>
    </source>
</reference>
<name>A0ABS8S6Q8_DATST</name>
<comment type="caution">
    <text evidence="1">The sequence shown here is derived from an EMBL/GenBank/DDBJ whole genome shotgun (WGS) entry which is preliminary data.</text>
</comment>
<dbReference type="Proteomes" id="UP000823775">
    <property type="component" value="Unassembled WGS sequence"/>
</dbReference>
<keyword evidence="2" id="KW-1185">Reference proteome</keyword>
<proteinExistence type="predicted"/>
<gene>
    <name evidence="1" type="ORF">HAX54_022835</name>
</gene>
<evidence type="ECO:0000313" key="2">
    <source>
        <dbReference type="Proteomes" id="UP000823775"/>
    </source>
</evidence>
<dbReference type="EMBL" id="JACEIK010000276">
    <property type="protein sequence ID" value="MCD7453971.1"/>
    <property type="molecule type" value="Genomic_DNA"/>
</dbReference>
<organism evidence="1 2">
    <name type="scientific">Datura stramonium</name>
    <name type="common">Jimsonweed</name>
    <name type="synonym">Common thornapple</name>
    <dbReference type="NCBI Taxonomy" id="4076"/>
    <lineage>
        <taxon>Eukaryota</taxon>
        <taxon>Viridiplantae</taxon>
        <taxon>Streptophyta</taxon>
        <taxon>Embryophyta</taxon>
        <taxon>Tracheophyta</taxon>
        <taxon>Spermatophyta</taxon>
        <taxon>Magnoliopsida</taxon>
        <taxon>eudicotyledons</taxon>
        <taxon>Gunneridae</taxon>
        <taxon>Pentapetalae</taxon>
        <taxon>asterids</taxon>
        <taxon>lamiids</taxon>
        <taxon>Solanales</taxon>
        <taxon>Solanaceae</taxon>
        <taxon>Solanoideae</taxon>
        <taxon>Datureae</taxon>
        <taxon>Datura</taxon>
    </lineage>
</organism>
<protein>
    <submittedName>
        <fullName evidence="1">Uncharacterized protein</fullName>
    </submittedName>
</protein>
<accession>A0ABS8S6Q8</accession>